<dbReference type="PROSITE" id="PS50977">
    <property type="entry name" value="HTH_TETR_2"/>
    <property type="match status" value="1"/>
</dbReference>
<keyword evidence="3" id="KW-0804">Transcription</keyword>
<evidence type="ECO:0000313" key="7">
    <source>
        <dbReference type="Proteomes" id="UP000520767"/>
    </source>
</evidence>
<evidence type="ECO:0000313" key="6">
    <source>
        <dbReference type="EMBL" id="MBB4906037.1"/>
    </source>
</evidence>
<name>A0A7W7Q331_9PSEU</name>
<dbReference type="SUPFAM" id="SSF48498">
    <property type="entry name" value="Tetracyclin repressor-like, C-terminal domain"/>
    <property type="match status" value="1"/>
</dbReference>
<accession>A0A7W7Q331</accession>
<organism evidence="6 7">
    <name type="scientific">Actinophytocola algeriensis</name>
    <dbReference type="NCBI Taxonomy" id="1768010"/>
    <lineage>
        <taxon>Bacteria</taxon>
        <taxon>Bacillati</taxon>
        <taxon>Actinomycetota</taxon>
        <taxon>Actinomycetes</taxon>
        <taxon>Pseudonocardiales</taxon>
        <taxon>Pseudonocardiaceae</taxon>
    </lineage>
</organism>
<dbReference type="Gene3D" id="1.10.357.10">
    <property type="entry name" value="Tetracycline Repressor, domain 2"/>
    <property type="match status" value="1"/>
</dbReference>
<keyword evidence="2 4" id="KW-0238">DNA-binding</keyword>
<sequence length="200" mass="22296">MSSVEPRRRADAERNIAAIIRVASDLFGRGQSPSMAEVAGAAGVRRATLYGHFPSREELIDAVITHAITHTDETLTALALDRDPADVALERLVRTSWPILDRFRRLRTAALAELGSERLRRHHDRTLHHVDQLIRRGQDDGLFRTDLPLDWLVTTFYAVLHAAADEADAGRISPSAAPDLLTRTVLSLLTLRRDDLPEDT</sequence>
<dbReference type="GO" id="GO:0003700">
    <property type="term" value="F:DNA-binding transcription factor activity"/>
    <property type="evidence" value="ECO:0007669"/>
    <property type="project" value="TreeGrafter"/>
</dbReference>
<keyword evidence="1" id="KW-0805">Transcription regulation</keyword>
<reference evidence="6 7" key="1">
    <citation type="submission" date="2020-08" db="EMBL/GenBank/DDBJ databases">
        <title>Genomic Encyclopedia of Type Strains, Phase III (KMG-III): the genomes of soil and plant-associated and newly described type strains.</title>
        <authorList>
            <person name="Whitman W."/>
        </authorList>
    </citation>
    <scope>NUCLEOTIDE SEQUENCE [LARGE SCALE GENOMIC DNA]</scope>
    <source>
        <strain evidence="6 7">CECT 8960</strain>
    </source>
</reference>
<comment type="caution">
    <text evidence="6">The sequence shown here is derived from an EMBL/GenBank/DDBJ whole genome shotgun (WGS) entry which is preliminary data.</text>
</comment>
<feature type="DNA-binding region" description="H-T-H motif" evidence="4">
    <location>
        <begin position="34"/>
        <end position="53"/>
    </location>
</feature>
<evidence type="ECO:0000256" key="4">
    <source>
        <dbReference type="PROSITE-ProRule" id="PRU00335"/>
    </source>
</evidence>
<dbReference type="InterPro" id="IPR036271">
    <property type="entry name" value="Tet_transcr_reg_TetR-rel_C_sf"/>
</dbReference>
<protein>
    <submittedName>
        <fullName evidence="6">AcrR family transcriptional regulator</fullName>
    </submittedName>
</protein>
<dbReference type="Proteomes" id="UP000520767">
    <property type="component" value="Unassembled WGS sequence"/>
</dbReference>
<dbReference type="RefSeq" id="WP_221463607.1">
    <property type="nucleotide sequence ID" value="NZ_JACHJQ010000002.1"/>
</dbReference>
<dbReference type="SUPFAM" id="SSF46689">
    <property type="entry name" value="Homeodomain-like"/>
    <property type="match status" value="1"/>
</dbReference>
<feature type="domain" description="HTH tetR-type" evidence="5">
    <location>
        <begin position="13"/>
        <end position="71"/>
    </location>
</feature>
<dbReference type="EMBL" id="JACHJQ010000002">
    <property type="protein sequence ID" value="MBB4906037.1"/>
    <property type="molecule type" value="Genomic_DNA"/>
</dbReference>
<keyword evidence="7" id="KW-1185">Reference proteome</keyword>
<dbReference type="PANTHER" id="PTHR30055:SF234">
    <property type="entry name" value="HTH-TYPE TRANSCRIPTIONAL REGULATOR BETI"/>
    <property type="match status" value="1"/>
</dbReference>
<evidence type="ECO:0000256" key="3">
    <source>
        <dbReference type="ARBA" id="ARBA00023163"/>
    </source>
</evidence>
<proteinExistence type="predicted"/>
<evidence type="ECO:0000256" key="2">
    <source>
        <dbReference type="ARBA" id="ARBA00023125"/>
    </source>
</evidence>
<dbReference type="PANTHER" id="PTHR30055">
    <property type="entry name" value="HTH-TYPE TRANSCRIPTIONAL REGULATOR RUTR"/>
    <property type="match status" value="1"/>
</dbReference>
<dbReference type="AlphaFoldDB" id="A0A7W7Q331"/>
<dbReference type="Pfam" id="PF00440">
    <property type="entry name" value="TetR_N"/>
    <property type="match status" value="1"/>
</dbReference>
<dbReference type="InterPro" id="IPR009057">
    <property type="entry name" value="Homeodomain-like_sf"/>
</dbReference>
<dbReference type="InterPro" id="IPR001647">
    <property type="entry name" value="HTH_TetR"/>
</dbReference>
<gene>
    <name evidence="6" type="ORF">FHR82_002254</name>
</gene>
<dbReference type="InterPro" id="IPR050109">
    <property type="entry name" value="HTH-type_TetR-like_transc_reg"/>
</dbReference>
<evidence type="ECO:0000256" key="1">
    <source>
        <dbReference type="ARBA" id="ARBA00023015"/>
    </source>
</evidence>
<dbReference type="GO" id="GO:0000976">
    <property type="term" value="F:transcription cis-regulatory region binding"/>
    <property type="evidence" value="ECO:0007669"/>
    <property type="project" value="TreeGrafter"/>
</dbReference>
<evidence type="ECO:0000259" key="5">
    <source>
        <dbReference type="PROSITE" id="PS50977"/>
    </source>
</evidence>